<gene>
    <name evidence="1" type="ORF">BV25DRAFT_1819594</name>
</gene>
<sequence>MVENKSLTDSRSGHTGSRVRPSTLQVDPGASTLRTAVALSMHSASFEASLERVRTGKSTVELVHPPTAAGWSLPLSPSSLRIAVLDSSFNPPTLAHLALASAPPPDASGTYDARLLLLSVRNADKQLKPGDATYVQRMAMMALVAEQIENTHPSANVAVAIIDEPTFVGKSRILLAFLRQLMGSGQPSEAGSLPKVQLSFLQGFDTLERLLEPRYYGSSDRMHEALLAFFSPDGDNSRVVCARRRNQGRGFDAELEHERNVLESAADFIRSQNIVIMDLDHDLQSLSSTDARTKIRNGDSDWESIVPPCIAKYIVEQKLYSESE</sequence>
<organism evidence="1 2">
    <name type="scientific">Artomyces pyxidatus</name>
    <dbReference type="NCBI Taxonomy" id="48021"/>
    <lineage>
        <taxon>Eukaryota</taxon>
        <taxon>Fungi</taxon>
        <taxon>Dikarya</taxon>
        <taxon>Basidiomycota</taxon>
        <taxon>Agaricomycotina</taxon>
        <taxon>Agaricomycetes</taxon>
        <taxon>Russulales</taxon>
        <taxon>Auriscalpiaceae</taxon>
        <taxon>Artomyces</taxon>
    </lineage>
</organism>
<evidence type="ECO:0000313" key="1">
    <source>
        <dbReference type="EMBL" id="KAI0067272.1"/>
    </source>
</evidence>
<reference evidence="1" key="1">
    <citation type="submission" date="2021-03" db="EMBL/GenBank/DDBJ databases">
        <authorList>
            <consortium name="DOE Joint Genome Institute"/>
            <person name="Ahrendt S."/>
            <person name="Looney B.P."/>
            <person name="Miyauchi S."/>
            <person name="Morin E."/>
            <person name="Drula E."/>
            <person name="Courty P.E."/>
            <person name="Chicoki N."/>
            <person name="Fauchery L."/>
            <person name="Kohler A."/>
            <person name="Kuo A."/>
            <person name="Labutti K."/>
            <person name="Pangilinan J."/>
            <person name="Lipzen A."/>
            <person name="Riley R."/>
            <person name="Andreopoulos W."/>
            <person name="He G."/>
            <person name="Johnson J."/>
            <person name="Barry K.W."/>
            <person name="Grigoriev I.V."/>
            <person name="Nagy L."/>
            <person name="Hibbett D."/>
            <person name="Henrissat B."/>
            <person name="Matheny P.B."/>
            <person name="Labbe J."/>
            <person name="Martin F."/>
        </authorList>
    </citation>
    <scope>NUCLEOTIDE SEQUENCE</scope>
    <source>
        <strain evidence="1">HHB10654</strain>
    </source>
</reference>
<proteinExistence type="predicted"/>
<evidence type="ECO:0000313" key="2">
    <source>
        <dbReference type="Proteomes" id="UP000814140"/>
    </source>
</evidence>
<comment type="caution">
    <text evidence="1">The sequence shown here is derived from an EMBL/GenBank/DDBJ whole genome shotgun (WGS) entry which is preliminary data.</text>
</comment>
<reference evidence="1" key="2">
    <citation type="journal article" date="2022" name="New Phytol.">
        <title>Evolutionary transition to the ectomycorrhizal habit in the genomes of a hyperdiverse lineage of mushroom-forming fungi.</title>
        <authorList>
            <person name="Looney B."/>
            <person name="Miyauchi S."/>
            <person name="Morin E."/>
            <person name="Drula E."/>
            <person name="Courty P.E."/>
            <person name="Kohler A."/>
            <person name="Kuo A."/>
            <person name="LaButti K."/>
            <person name="Pangilinan J."/>
            <person name="Lipzen A."/>
            <person name="Riley R."/>
            <person name="Andreopoulos W."/>
            <person name="He G."/>
            <person name="Johnson J."/>
            <person name="Nolan M."/>
            <person name="Tritt A."/>
            <person name="Barry K.W."/>
            <person name="Grigoriev I.V."/>
            <person name="Nagy L.G."/>
            <person name="Hibbett D."/>
            <person name="Henrissat B."/>
            <person name="Matheny P.B."/>
            <person name="Labbe J."/>
            <person name="Martin F.M."/>
        </authorList>
    </citation>
    <scope>NUCLEOTIDE SEQUENCE</scope>
    <source>
        <strain evidence="1">HHB10654</strain>
    </source>
</reference>
<keyword evidence="2" id="KW-1185">Reference proteome</keyword>
<keyword evidence="1" id="KW-0808">Transferase</keyword>
<accession>A0ACB8TFS8</accession>
<dbReference type="Proteomes" id="UP000814140">
    <property type="component" value="Unassembled WGS sequence"/>
</dbReference>
<dbReference type="EMBL" id="MU277190">
    <property type="protein sequence ID" value="KAI0067272.1"/>
    <property type="molecule type" value="Genomic_DNA"/>
</dbReference>
<name>A0ACB8TFS8_9AGAM</name>
<protein>
    <submittedName>
        <fullName evidence="1">Nucleotidylyl transferase</fullName>
    </submittedName>
</protein>